<protein>
    <submittedName>
        <fullName evidence="5">Gliding motility-associated C-terminal domain-containing protein</fullName>
    </submittedName>
</protein>
<dbReference type="EMBL" id="JAERRB010000008">
    <property type="protein sequence ID" value="MBL0743824.1"/>
    <property type="molecule type" value="Genomic_DNA"/>
</dbReference>
<keyword evidence="6" id="KW-1185">Reference proteome</keyword>
<evidence type="ECO:0000259" key="4">
    <source>
        <dbReference type="PROSITE" id="PS51820"/>
    </source>
</evidence>
<dbReference type="Proteomes" id="UP000613030">
    <property type="component" value="Unassembled WGS sequence"/>
</dbReference>
<sequence>MLKVYHKFFLAFAVCLTFLSAEVYGQCLTISTSSQSVNCFGGNDGQISVTVNTGVANYTYELYYDDGGLTLLGRIANTASKNVVFRVGNGTLTEPGAEVFGIPANNGLSQYRVSVIASGGGSFVCERKTAFLTVTEPTNALSATINNIDPDCDPSVGSGNGTIDIQPAGGTAPYTYLWSDGAVSQDRSGIDAGPYSVTVTDSKLCTFVLNATVPVVTQANAGADQTVCADNTTLAGNAPGTGEIGTWTVISGTGVFANANAQNTTVGGLSMGANVFEWRITDAPPITCTGTSSNVTITRSTPASVDAGPPQTICNGGTATLAGTFGGAATSVTWTAPTGDGAFVNATSVNATYTPGPNDIAAGTVVLVLTTNDPLGPCPAVSDNVTITINATATVDAGPNQTICAGSTVTLAGTFGGSATGISWSKPGTSDGTFSNITNPSAVFTPGPNDLINGSVILTISTDDPAGPCLPATDVVTLTFNQAATVDAGPAQTICGTSTATLAGLIGGSATSATWSGGTGTFAPNATTLNAVYTPSAAERTAGTVTLTLTTNDPNGPCPSATDNVVITLDPFATVDAGVNRTVCAGTTVTLAGVIGGAATSATWSGGTGTFSPNATTLNAVYTPSAAEITAGTVTLTLTTNDPPGLCSFVTDAMTITITPVATVNAGPDQTICAGNSATLAGTVGGSATGGTWSGGTGTFSPNANTLTATYIPSAAEITAGTVTLTLTTAGPCAVQTDNVVITITPAATVNAGPDQSICSGSTVTLAGTVGGSATGGVWSGGTGTFNPNATTLTAIYTPSGAEVTAGFVVLTLTTTGPCATVNDNVRITIRPVATVNAGPDQTICAGNTATLAGAVGGSATGGTWSGGTGTFAPNANTLNAVYTPSAAERTAGTVTLTLTTVGPCAVQTDNVTITINPAATVNAGPDQTICAGNTATLAGAVGGSATGGTWSGGTGTFAPNATTLNAVYTPSAAERTAGTVTLTLTTTGPCAALTDNVVITITPAATVNAGADQNICSGSTVTLAGVIGGSATGGVWSGGAGTFNPNATTLNAIYTPSAAEVTAGTVTLTLTTTGPCAVATDNVVITIRPVATVNAGPDQTICAGNTATLAGAVGGSATSGTWSGGTGSFAPNATTLNAVYTPSAAEVTAGTVTLTLTTVGPCAVQTDNVTITITPAATVNAGPDQTICSGSTVTLAGVIGGSATGGVWSGGAGTFNPNATTLGAVYTPSAAEVTAGTVTLTLTTTGPCAVRTDNVTITISPVATVNAGPDQTICGGNTVTLAGTVGGSATGGTWSGGTGSFAPNATTLSAVYTPSAAEVTAGTVTLTLTTTGPCAVQTDNVTITINPAATVNAGPDQTICAGSTVTLAGTVGGSATGGVWSGGSGTFTPNANALNGTYTPSPAELTAGTVTLTLSTTGPCAALTDNVTITINAPATVNAGPDQTICSGNTVTLAGTIGGSSTGAVWSGGTGTFNPNATTLSAVYTPSAAEVTAGTVTLTLTTTGPCAVVTDNVVITISPVATVNAGPDQSICAGTNATLAGTVGGSATGGTWSGGTGTFAPNATTLGATYTPSAAEVTAGTVTLTLTTTGSCAAVTDNVTFTITPAATVNAGPDQTICAGSTVTLAGAIGGSAATGTWSGGTGTFAPSNTTLAATYAPSAAEVTAGTVTLTLTTAGPCAVQTDNVVITISPAATVNAGPDQTICGGSTVTLAGTIGGAATGATWSGGTGTFAPNNTTLGATYTPSVAEVTAGTVTLTLTTSGPCAVATDNVTITINPAATVNAGPDQTICAGSTVTLAGSVSGSATGGTWSGGTGTFAPNANTLGAVYTPSTAEVTAGTVTLTLTTTGPCATLTDNVVITITTPATVNAGTDQTICGGSTVTLAGTIGGSSTGAVWSGGTGTFNPNATTLSAIYTPSVAEVTAGTVTLTLTSTGGCAVVTDNVVITITPPATANAGPDQTICTGSTVTLAGAIGGSATSGTWSGGTGTFAPNANTLNATYTPSAADLLAGTVTLTLTTAGGCTVATDDVIININSAPTVNAGPDQTICSGSSATLAGTVGGSATGGVWSGGTGTFNPNSLNLSAVYTPSVAEIGAGSVTLTLTTIGSCTVLTDNVTITISPGATVNAGPDQTICGDGSVTLAGAFGGSATGAAWSGGAGTFAPDANTLNAVYTPSVGEVAAGTVTLMLSSAGPCAVVTDNVIITINAPAIANAGADQIICAGGTVTLAGSFSGSATSATWSGGAGTFAPDANTLTAVYTPSAAEATAGSVTLTLTTNDPDAAGPCNGGTDTIVITISSGATANAGPDQTICAGNKATLAGAFTGAAGITWTTAGDGTFSDATLTNAEYTPGVNDLAAGTVTLTMTTGGPCASVADIVVITINPAATVAAGPDQILCSGGTATLAGSFTGSATGLLWTTAGDGTFSDATDENAIYTPGTADIAAGSVILTATATGTCSGVTDNVTITINPVALVDAGPTQTGCGGSSVTLAGVIGGSATSATWSGGTGTFSPNATTLNATYTPSAAEITSGTVTLTLTTNNPAGPCPAVSDVVVINFTPIPGDQVTFGNEMWIGYVYSDAAAPSPPVSNIDFASAKYKGFIDETDVPLLGASTYNTTTDAFNLNLSNNVPLAGPNVCGSFLNDYSVRFKMRKTFAAGVYTFTVGGDDGVRLLIDGNPIAGVFAAHTYTQYTGTTCLTAGTHDLIIEYFERGANSRVSFDFTPAPTPIAPPAAVCLNSATAPTLTASSTDTNVTGFNWYSDAALTNNVGTGATFTPVLGNGAGQLDVTVVGNTSYFVTPIYPCGEGLSTTVVVSVVNGATLTITNSSVCESGGIVDLRTFVTASPAGGTFTFSGHSAITGNNFDPSGVTGAISISIGYTVGSCAATSGTLTLNVINNSTITVPTTPITVCQSGGVIDLNTLVSAVPGGGDFVFTGSTGITGDNFDPSAVTGTQTILVNYTIGGGCAAAQQQFTIDVVPAATITTTNTTVCPGGGTVNLALLVSGTPTGGTFTFSGTGVTGNIFNPAAFAGTTVTVNVTYTPAGCSPVSKTLQVIVRANNDAACGGGGSDCANFSSIQPTIITPPSCNDRDAGDVQFNIARADGTPSTFRVIWTYGSNTQTKFTSNTTNFNQLKSGLYKYTIIDEGNGKACGPVDFFLDLKTQVQIQDKQVVNNVSCFGGVDGNVVLAVDGSLTGQYWYTYVYKGVESVAQTFTPGAQLPQGLPADDTDFIILKVDDNPAFTCPDTAMVRIRNLFTKIDFAVASTSVTTCNGTDGGISVSGILGGNTATAPLQVRLRRAVPFTTDPSGYLVVADYENVVAGAKTYSDLIQGNYRVDVKDEGDCVQSKPIAVQAPGQVPLGSVNLFATDANCSNNGASGSIRVTISDPGIYKVAVSQDQVNVPDDADFVDYNSPSLPSVVFPNLSSGVYFVYLKSNNTVCPTRTDAVTINGVTALNSFEVLSSCDNVNLTLNNITGQQDKPFVIRVFSNSDKFFQIDELTQASIPISNSVSFIYTAPLTHQFLTVPGTYRFVMEQTQSTPSGSCVLVSDTVVYDVRQGVDIVLGTVKPSFPDPKRTGSIEIENIIGGTRFVSGTNELYYEVSLILPAENVVVSEYAPVKLNPQKKFSKLYEFLSPGIYRIKVRDASGCEKTQDVEISLDPSVFVPNIFTPNDDGLNDSFEVLNLPLIGSHNLIISNRWGNEVYKSSAYSKDNFWDAKNVSDGIYFYRLKVEGGETYTGWVEVLRGAKP</sequence>
<dbReference type="InterPro" id="IPR003410">
    <property type="entry name" value="HYR_dom"/>
</dbReference>
<evidence type="ECO:0000313" key="5">
    <source>
        <dbReference type="EMBL" id="MBL0743824.1"/>
    </source>
</evidence>
<dbReference type="PROSITE" id="PS51820">
    <property type="entry name" value="PA14"/>
    <property type="match status" value="1"/>
</dbReference>
<dbReference type="PROSITE" id="PS50825">
    <property type="entry name" value="HYR"/>
    <property type="match status" value="1"/>
</dbReference>
<dbReference type="SUPFAM" id="SSF56988">
    <property type="entry name" value="Anthrax protective antigen"/>
    <property type="match status" value="1"/>
</dbReference>
<evidence type="ECO:0000256" key="2">
    <source>
        <dbReference type="SAM" id="SignalP"/>
    </source>
</evidence>
<feature type="signal peptide" evidence="2">
    <location>
        <begin position="1"/>
        <end position="25"/>
    </location>
</feature>
<comment type="caution">
    <text evidence="5">The sequence shown here is derived from an EMBL/GenBank/DDBJ whole genome shotgun (WGS) entry which is preliminary data.</text>
</comment>
<feature type="chain" id="PRO_5046384741" evidence="2">
    <location>
        <begin position="26"/>
        <end position="3745"/>
    </location>
</feature>
<evidence type="ECO:0000259" key="3">
    <source>
        <dbReference type="PROSITE" id="PS50825"/>
    </source>
</evidence>
<keyword evidence="2" id="KW-0732">Signal</keyword>
<reference evidence="5 6" key="1">
    <citation type="submission" date="2021-01" db="EMBL/GenBank/DDBJ databases">
        <title>Chryseolinea sp. Jin1 Genome sequencing and assembly.</title>
        <authorList>
            <person name="Kim I."/>
        </authorList>
    </citation>
    <scope>NUCLEOTIDE SEQUENCE [LARGE SCALE GENOMIC DNA]</scope>
    <source>
        <strain evidence="5 6">Jin1</strain>
    </source>
</reference>
<feature type="domain" description="PA14" evidence="4">
    <location>
        <begin position="2582"/>
        <end position="2734"/>
    </location>
</feature>
<accession>A0ABS1KWR9</accession>
<organism evidence="5 6">
    <name type="scientific">Chryseolinea lacunae</name>
    <dbReference type="NCBI Taxonomy" id="2801331"/>
    <lineage>
        <taxon>Bacteria</taxon>
        <taxon>Pseudomonadati</taxon>
        <taxon>Bacteroidota</taxon>
        <taxon>Cytophagia</taxon>
        <taxon>Cytophagales</taxon>
        <taxon>Fulvivirgaceae</taxon>
        <taxon>Chryseolinea</taxon>
    </lineage>
</organism>
<evidence type="ECO:0000313" key="6">
    <source>
        <dbReference type="Proteomes" id="UP000613030"/>
    </source>
</evidence>
<name>A0ABS1KWR9_9BACT</name>
<dbReference type="RefSeq" id="WP_202013326.1">
    <property type="nucleotide sequence ID" value="NZ_JAERRB010000008.1"/>
</dbReference>
<keyword evidence="1" id="KW-0677">Repeat</keyword>
<dbReference type="InterPro" id="IPR037524">
    <property type="entry name" value="PA14/GLEYA"/>
</dbReference>
<evidence type="ECO:0000256" key="1">
    <source>
        <dbReference type="ARBA" id="ARBA00022737"/>
    </source>
</evidence>
<dbReference type="InterPro" id="IPR013783">
    <property type="entry name" value="Ig-like_fold"/>
</dbReference>
<gene>
    <name evidence="5" type="ORF">JI741_21515</name>
</gene>
<dbReference type="Pfam" id="PF13585">
    <property type="entry name" value="CHU_C"/>
    <property type="match status" value="1"/>
</dbReference>
<dbReference type="Gene3D" id="2.60.40.740">
    <property type="match status" value="1"/>
</dbReference>
<feature type="domain" description="HYR" evidence="3">
    <location>
        <begin position="305"/>
        <end position="391"/>
    </location>
</feature>
<proteinExistence type="predicted"/>
<dbReference type="Gene3D" id="2.60.40.10">
    <property type="entry name" value="Immunoglobulins"/>
    <property type="match status" value="5"/>
</dbReference>